<keyword evidence="1" id="KW-1133">Transmembrane helix</keyword>
<protein>
    <submittedName>
        <fullName evidence="3">Uncharacterized protein</fullName>
    </submittedName>
</protein>
<organism evidence="2 3">
    <name type="scientific">Elaeophora elaphi</name>
    <dbReference type="NCBI Taxonomy" id="1147741"/>
    <lineage>
        <taxon>Eukaryota</taxon>
        <taxon>Metazoa</taxon>
        <taxon>Ecdysozoa</taxon>
        <taxon>Nematoda</taxon>
        <taxon>Chromadorea</taxon>
        <taxon>Rhabditida</taxon>
        <taxon>Spirurina</taxon>
        <taxon>Spiruromorpha</taxon>
        <taxon>Filarioidea</taxon>
        <taxon>Onchocercidae</taxon>
        <taxon>Elaeophora</taxon>
    </lineage>
</organism>
<evidence type="ECO:0000313" key="3">
    <source>
        <dbReference type="WBParaSite" id="EEL_0000086801-mRNA-1"/>
    </source>
</evidence>
<keyword evidence="2" id="KW-1185">Reference proteome</keyword>
<keyword evidence="1" id="KW-0472">Membrane</keyword>
<feature type="transmembrane region" description="Helical" evidence="1">
    <location>
        <begin position="66"/>
        <end position="85"/>
    </location>
</feature>
<evidence type="ECO:0000256" key="1">
    <source>
        <dbReference type="SAM" id="Phobius"/>
    </source>
</evidence>
<accession>A0A0R3RHE8</accession>
<feature type="transmembrane region" description="Helical" evidence="1">
    <location>
        <begin position="92"/>
        <end position="117"/>
    </location>
</feature>
<name>A0A0R3RHE8_9BILA</name>
<keyword evidence="1" id="KW-0812">Transmembrane</keyword>
<dbReference type="Proteomes" id="UP000050640">
    <property type="component" value="Unplaced"/>
</dbReference>
<feature type="transmembrane region" description="Helical" evidence="1">
    <location>
        <begin position="41"/>
        <end position="60"/>
    </location>
</feature>
<proteinExistence type="predicted"/>
<dbReference type="AlphaFoldDB" id="A0A0R3RHE8"/>
<reference evidence="3" key="1">
    <citation type="submission" date="2017-02" db="UniProtKB">
        <authorList>
            <consortium name="WormBaseParasite"/>
        </authorList>
    </citation>
    <scope>IDENTIFICATION</scope>
</reference>
<sequence>MLNKKIHGVSIKEYFTDLVSKRVDVEPNNPAFRCLNDKFHVYPVTKFMFMLSMSCWVIIIGSLFPWSMLIIWIAALYFLFTIYALRQKQANCLWPAIIHSALAILIWLSGTIVMFTTALFSTQTFLDTFGQGHRQQFIFRFLIVLMIKTIIILVGIYLIYQFLIFNRCRKYFDHIRNADRPRAAQEEVTELEVIADKS</sequence>
<dbReference type="WBParaSite" id="EEL_0000086801-mRNA-1">
    <property type="protein sequence ID" value="EEL_0000086801-mRNA-1"/>
    <property type="gene ID" value="EEL_0000086801"/>
</dbReference>
<evidence type="ECO:0000313" key="2">
    <source>
        <dbReference type="Proteomes" id="UP000050640"/>
    </source>
</evidence>
<feature type="transmembrane region" description="Helical" evidence="1">
    <location>
        <begin position="137"/>
        <end position="160"/>
    </location>
</feature>